<feature type="compositionally biased region" description="Low complexity" evidence="1">
    <location>
        <begin position="850"/>
        <end position="878"/>
    </location>
</feature>
<dbReference type="OMA" id="RCPQTTP"/>
<dbReference type="OrthoDB" id="6432511at2759"/>
<comment type="caution">
    <text evidence="4">The sequence shown here is derived from an EMBL/GenBank/DDBJ whole genome shotgun (WGS) entry which is preliminary data.</text>
</comment>
<dbReference type="Pfam" id="PF25057">
    <property type="entry name" value="CUT_N"/>
    <property type="match status" value="1"/>
</dbReference>
<evidence type="ECO:0000256" key="2">
    <source>
        <dbReference type="SAM" id="SignalP"/>
    </source>
</evidence>
<sequence length="1796" mass="198167">MTPILKLFIGLLTINLQLVAPEDLYDYDSINPFREIERIGRQIEGHEAHDEHHHTKIQELNVQCTKSGLTVSVEFDGPFDGVIYSKGYFSDPKCRFVEVRTGAAKYNFDIPAGRCGTNLDEFGQTISNVLIFQMDETVQEIWDVAKKISCKYGGANNAAESPKTGKMVIFKPLSVGMLNVQHEPISNGDKGSLDCWMDIQKGTYPHTEPIGGQIEIGEELSVIIYLKDAERQYDASVKDCWAYDSERFDDARTSKVQLTGYDGCPRKTKLIGRWMKTFETGDTGATTIAFTNMTAFKFPDSDNIYLTCNIELCKDVCDDTCGSVAPAPQRPLPTQKVLAATRAPYVPQNRPPTTTHRPFVNRPNEPDCYEGSRDARCSQAKPKTPQQTSPPFRCTQNSADPRCVRPTANALPETTRRPICYKGSTDARCHTEHEIELEITQRPTVTGETANLCYPGAVHPRCPPDCAGNGAFKDPRCAQPTTRPTIPPTQRTYPTTRPTYATTPKPVNCYPGAVDPRCPPDCEGNGAFKDPRCAQPTTRPTIPPTQRTYPTTRPTYETTQRTYPTTRPTYATTQRTFPTTRPTYATTPKPVNCYPGAVDPRCPPDCEGNGAFKDPRCAQPTTRPTIPPTQRTYPTPRPTYATTPKPVNCYPGAVDPRCPPDCEGNGAFKDPRCAQPTTRPTIPPTQRTYPTTQRTYPTTRPTYATTPKPVNCYPGAVDPRCPPDCNNNGAFKDPRCAQPTTRPTIAPTQRTYPTTRQTYATTSKPVNCYPGAVDPRCPPDCEGNGAFKDPRCAQPTTRPTIAPTQRTYPTTRPTYATTSKPVNCYPGAVDPRCPPACNDDGAFKDPRCAQPTTRPTIPPTQRTYPTTQRTYPTTRPTYATTPKPVNCYPGAVDPRCPPDCNNNGAFKDPRCAQPTTRPTIAPTQRTYPTTRQTYATTPKPVNCYPGAVDPRCPPDCEGNGAFKDPRCAQPTTRPTIAPTQRTYPTTRPTYATTQRTYPTTRPTYATTSKPINCYPGAIDPRCPPDCEGNGAFKDPRCAQPTTPPTIAPTQRTYPTTRPTYATTQRTYPTTRPTYATTSKPVNCYPGAVDPRCPPDCNDDGAFKDPRCAQPTARPTVAPTQRTYPTTQRTYPTTRPTYATTQRTFPTTRPTYATTQRTFPTTRPTYATTSKPINCYPGAIDPRCPPDCEGSGAFKDPRCAQPTTPPTIAPTERTYPTTRPTYATTPKPVNCYPGAVDPRCPPDCNNNGAFKDPRCAQPTTRPTAAPTQRTYPTTRPTYATTQRTYPTTRPTYATTQRTFPTTRPTYATTSKPVNCYPGAVDPRCPPDCDNNGAFKDPRCAQPTTRPTVAPTQRTYPTTRPTYATTQRTYPTTRPTYATTQRTHPTTRPTYATTQRTYPTTRPTYATTQRTFPTTRPTYATTPKPVNCYPGAVDPRCPPDCEGNGAFKDPRCEQPTTRPTIPPTQRTYPTPRPTYATTSKPVNCYPGAVDPRCPPDCEGNGAFKDPRCAQPTTRPTIPPTQRTYPTTQRTYPTTRPTYATTSKPVNCYPGAVDPRCPPDCNNNGAFKDPRCAQPTTRPTAAPTQRTYPTTQRTYPTTRPTYETTPKPVNCYPGAVDPRCPPDCEGNGTFKDPRCAQPTARPTYATTSKPVNCYPGAVDPRCPPDCDNNGAFKDPRCAQPTTRPTPALTQRTYPTTRPTYATTTKPVNCYPGTVDPRCPPDCDNNGSFKDPRCVTSSVALVETTRRPICFPGSTDSRCSLHEEPQLTEATSKKPLCYPGQIDPRCPPICPSTDIRCRGI</sequence>
<feature type="region of interest" description="Disordered" evidence="1">
    <location>
        <begin position="1446"/>
        <end position="1473"/>
    </location>
</feature>
<evidence type="ECO:0000256" key="1">
    <source>
        <dbReference type="SAM" id="MobiDB-lite"/>
    </source>
</evidence>
<proteinExistence type="predicted"/>
<feature type="compositionally biased region" description="Low complexity" evidence="1">
    <location>
        <begin position="1452"/>
        <end position="1473"/>
    </location>
</feature>
<name>A0A226E718_FOLCA</name>
<feature type="region of interest" description="Disordered" evidence="1">
    <location>
        <begin position="345"/>
        <end position="398"/>
    </location>
</feature>
<dbReference type="Pfam" id="PF00100">
    <property type="entry name" value="Zona_pellucida"/>
    <property type="match status" value="1"/>
</dbReference>
<dbReference type="PANTHER" id="PTHR46560:SF6">
    <property type="entry name" value="ZYE"/>
    <property type="match status" value="1"/>
</dbReference>
<organism evidence="4 5">
    <name type="scientific">Folsomia candida</name>
    <name type="common">Springtail</name>
    <dbReference type="NCBI Taxonomy" id="158441"/>
    <lineage>
        <taxon>Eukaryota</taxon>
        <taxon>Metazoa</taxon>
        <taxon>Ecdysozoa</taxon>
        <taxon>Arthropoda</taxon>
        <taxon>Hexapoda</taxon>
        <taxon>Collembola</taxon>
        <taxon>Entomobryomorpha</taxon>
        <taxon>Isotomoidea</taxon>
        <taxon>Isotomidae</taxon>
        <taxon>Proisotominae</taxon>
        <taxon>Folsomia</taxon>
    </lineage>
</organism>
<feature type="compositionally biased region" description="Low complexity" evidence="1">
    <location>
        <begin position="1256"/>
        <end position="1273"/>
    </location>
</feature>
<evidence type="ECO:0000313" key="5">
    <source>
        <dbReference type="Proteomes" id="UP000198287"/>
    </source>
</evidence>
<feature type="region of interest" description="Disordered" evidence="1">
    <location>
        <begin position="848"/>
        <end position="878"/>
    </location>
</feature>
<dbReference type="InterPro" id="IPR056953">
    <property type="entry name" value="CUT_N"/>
</dbReference>
<feature type="region of interest" description="Disordered" evidence="1">
    <location>
        <begin position="1254"/>
        <end position="1273"/>
    </location>
</feature>
<feature type="compositionally biased region" description="Low complexity" evidence="1">
    <location>
        <begin position="535"/>
        <end position="562"/>
    </location>
</feature>
<feature type="compositionally biased region" description="Low complexity" evidence="1">
    <location>
        <begin position="1047"/>
        <end position="1056"/>
    </location>
</feature>
<dbReference type="PANTHER" id="PTHR46560">
    <property type="entry name" value="CYPHER, ISOFORM B"/>
    <property type="match status" value="1"/>
</dbReference>
<feature type="chain" id="PRO_5012759348" evidence="2">
    <location>
        <begin position="22"/>
        <end position="1796"/>
    </location>
</feature>
<dbReference type="PROSITE" id="PS51034">
    <property type="entry name" value="ZP_2"/>
    <property type="match status" value="1"/>
</dbReference>
<dbReference type="Proteomes" id="UP000198287">
    <property type="component" value="Unassembled WGS sequence"/>
</dbReference>
<evidence type="ECO:0000259" key="3">
    <source>
        <dbReference type="PROSITE" id="PS51034"/>
    </source>
</evidence>
<feature type="region of interest" description="Disordered" evidence="1">
    <location>
        <begin position="673"/>
        <end position="703"/>
    </location>
</feature>
<keyword evidence="5" id="KW-1185">Reference proteome</keyword>
<feature type="compositionally biased region" description="Low complexity" evidence="1">
    <location>
        <begin position="675"/>
        <end position="703"/>
    </location>
</feature>
<feature type="region of interest" description="Disordered" evidence="1">
    <location>
        <begin position="477"/>
        <end position="500"/>
    </location>
</feature>
<feature type="region of interest" description="Disordered" evidence="1">
    <location>
        <begin position="1506"/>
        <end position="1536"/>
    </location>
</feature>
<feature type="region of interest" description="Disordered" evidence="1">
    <location>
        <begin position="617"/>
        <end position="640"/>
    </location>
</feature>
<dbReference type="SMART" id="SM00241">
    <property type="entry name" value="ZP"/>
    <property type="match status" value="1"/>
</dbReference>
<feature type="region of interest" description="Disordered" evidence="1">
    <location>
        <begin position="533"/>
        <end position="562"/>
    </location>
</feature>
<feature type="signal peptide" evidence="2">
    <location>
        <begin position="1"/>
        <end position="21"/>
    </location>
</feature>
<keyword evidence="2" id="KW-0732">Signal</keyword>
<feature type="region of interest" description="Disordered" evidence="1">
    <location>
        <begin position="1194"/>
        <end position="1220"/>
    </location>
</feature>
<feature type="compositionally biased region" description="Low complexity" evidence="1">
    <location>
        <begin position="1348"/>
        <end position="1357"/>
    </location>
</feature>
<reference evidence="4 5" key="1">
    <citation type="submission" date="2015-12" db="EMBL/GenBank/DDBJ databases">
        <title>The genome of Folsomia candida.</title>
        <authorList>
            <person name="Faddeeva A."/>
            <person name="Derks M.F."/>
            <person name="Anvar Y."/>
            <person name="Smit S."/>
            <person name="Van Straalen N."/>
            <person name="Roelofs D."/>
        </authorList>
    </citation>
    <scope>NUCLEOTIDE SEQUENCE [LARGE SCALE GENOMIC DNA]</scope>
    <source>
        <strain evidence="4 5">VU population</strain>
        <tissue evidence="4">Whole body</tissue>
    </source>
</reference>
<feature type="domain" description="ZP" evidence="3">
    <location>
        <begin position="63"/>
        <end position="328"/>
    </location>
</feature>
<feature type="compositionally biased region" description="Low complexity" evidence="1">
    <location>
        <begin position="478"/>
        <end position="500"/>
    </location>
</feature>
<feature type="compositionally biased region" description="Low complexity" evidence="1">
    <location>
        <begin position="1117"/>
        <end position="1133"/>
    </location>
</feature>
<dbReference type="InterPro" id="IPR055355">
    <property type="entry name" value="ZP-C"/>
</dbReference>
<evidence type="ECO:0000313" key="4">
    <source>
        <dbReference type="EMBL" id="OXA52884.1"/>
    </source>
</evidence>
<feature type="region of interest" description="Disordered" evidence="1">
    <location>
        <begin position="967"/>
        <end position="986"/>
    </location>
</feature>
<feature type="region of interest" description="Disordered" evidence="1">
    <location>
        <begin position="1035"/>
        <end position="1056"/>
    </location>
</feature>
<feature type="region of interest" description="Disordered" evidence="1">
    <location>
        <begin position="1569"/>
        <end position="1599"/>
    </location>
</feature>
<dbReference type="EMBL" id="LNIX01000006">
    <property type="protein sequence ID" value="OXA52884.1"/>
    <property type="molecule type" value="Genomic_DNA"/>
</dbReference>
<feature type="compositionally biased region" description="Low complexity" evidence="1">
    <location>
        <begin position="1208"/>
        <end position="1220"/>
    </location>
</feature>
<gene>
    <name evidence="4" type="ORF">Fcan01_12155</name>
</gene>
<protein>
    <submittedName>
        <fullName evidence="4">Adhesive plaque matrix protein</fullName>
    </submittedName>
</protein>
<accession>A0A226E718</accession>
<feature type="compositionally biased region" description="Polar residues" evidence="1">
    <location>
        <begin position="384"/>
        <end position="398"/>
    </location>
</feature>
<feature type="compositionally biased region" description="Low complexity" evidence="1">
    <location>
        <begin position="1508"/>
        <end position="1536"/>
    </location>
</feature>
<feature type="compositionally biased region" description="Low complexity" evidence="1">
    <location>
        <begin position="620"/>
        <end position="640"/>
    </location>
</feature>
<feature type="region of interest" description="Disordered" evidence="1">
    <location>
        <begin position="1107"/>
        <end position="1133"/>
    </location>
</feature>
<feature type="region of interest" description="Disordered" evidence="1">
    <location>
        <begin position="1338"/>
        <end position="1357"/>
    </location>
</feature>
<dbReference type="InterPro" id="IPR001507">
    <property type="entry name" value="ZP_dom"/>
</dbReference>